<evidence type="ECO:0000256" key="1">
    <source>
        <dbReference type="SAM" id="SignalP"/>
    </source>
</evidence>
<organism evidence="2 3">
    <name type="scientific">Leptolyngbya boryana NIES-2135</name>
    <dbReference type="NCBI Taxonomy" id="1973484"/>
    <lineage>
        <taxon>Bacteria</taxon>
        <taxon>Bacillati</taxon>
        <taxon>Cyanobacteriota</taxon>
        <taxon>Cyanophyceae</taxon>
        <taxon>Leptolyngbyales</taxon>
        <taxon>Leptolyngbyaceae</taxon>
        <taxon>Leptolyngbya group</taxon>
        <taxon>Leptolyngbya</taxon>
    </lineage>
</organism>
<gene>
    <name evidence="2" type="ORF">NIES2135_63760</name>
</gene>
<keyword evidence="3" id="KW-1185">Reference proteome</keyword>
<keyword evidence="1" id="KW-0732">Signal</keyword>
<evidence type="ECO:0000313" key="2">
    <source>
        <dbReference type="EMBL" id="BAY59499.1"/>
    </source>
</evidence>
<dbReference type="AlphaFoldDB" id="A0A1Z4JRY3"/>
<protein>
    <submittedName>
        <fullName evidence="2">Uncharacterized protein</fullName>
    </submittedName>
</protein>
<accession>A0A1Z4JRY3</accession>
<geneLocation type="plasmid" evidence="2">
    <name>plasmid1</name>
</geneLocation>
<evidence type="ECO:0000313" key="3">
    <source>
        <dbReference type="Proteomes" id="UP000217895"/>
    </source>
</evidence>
<dbReference type="EMBL" id="AP018204">
    <property type="protein sequence ID" value="BAY59499.1"/>
    <property type="molecule type" value="Genomic_DNA"/>
</dbReference>
<dbReference type="Proteomes" id="UP000217895">
    <property type="component" value="Plasmid Plasmid1 dna"/>
</dbReference>
<name>A0A1Z4JRY3_LEPBY</name>
<reference evidence="2 3" key="1">
    <citation type="submission" date="2017-06" db="EMBL/GenBank/DDBJ databases">
        <title>Genome sequencing of cyanobaciteial culture collection at National Institute for Environmental Studies (NIES).</title>
        <authorList>
            <person name="Hirose Y."/>
            <person name="Shimura Y."/>
            <person name="Fujisawa T."/>
            <person name="Nakamura Y."/>
            <person name="Kawachi M."/>
        </authorList>
    </citation>
    <scope>NUCLEOTIDE SEQUENCE [LARGE SCALE GENOMIC DNA]</scope>
    <source>
        <strain evidence="2 3">NIES-2135</strain>
        <plasmid evidence="3">Plasmid Plasmid1 dna</plasmid>
    </source>
</reference>
<proteinExistence type="predicted"/>
<sequence>MKSITLLGLLVSALIAYPVKAQPSGDRDLTYNLAIARPSSSTQTSPVDLAFLAYRGYLKNQDSDSYNVLVTRYISGSITSKNIVQAAINDNLVSASALNDRGYLSALDATIRDFEMR</sequence>
<keyword evidence="2" id="KW-0614">Plasmid</keyword>
<feature type="chain" id="PRO_5011118400" evidence="1">
    <location>
        <begin position="22"/>
        <end position="117"/>
    </location>
</feature>
<feature type="signal peptide" evidence="1">
    <location>
        <begin position="1"/>
        <end position="21"/>
    </location>
</feature>